<dbReference type="HOGENOM" id="CLU_058552_0_0_1"/>
<dbReference type="SUPFAM" id="SSF52540">
    <property type="entry name" value="P-loop containing nucleoside triphosphate hydrolases"/>
    <property type="match status" value="1"/>
</dbReference>
<dbReference type="GO" id="GO:0008146">
    <property type="term" value="F:sulfotransferase activity"/>
    <property type="evidence" value="ECO:0007669"/>
    <property type="project" value="InterPro"/>
</dbReference>
<dbReference type="OMA" id="MISETRW"/>
<dbReference type="GeneID" id="7448530"/>
<evidence type="ECO:0000313" key="3">
    <source>
        <dbReference type="Proteomes" id="UP000001449"/>
    </source>
</evidence>
<dbReference type="eggNOG" id="ENOG502SHEP">
    <property type="taxonomic scope" value="Eukaryota"/>
</dbReference>
<reference evidence="2 3" key="2">
    <citation type="journal article" date="2008" name="Nature">
        <title>The Phaeodactylum genome reveals the evolutionary history of diatom genomes.</title>
        <authorList>
            <person name="Bowler C."/>
            <person name="Allen A.E."/>
            <person name="Badger J.H."/>
            <person name="Grimwood J."/>
            <person name="Jabbari K."/>
            <person name="Kuo A."/>
            <person name="Maheswari U."/>
            <person name="Martens C."/>
            <person name="Maumus F."/>
            <person name="Otillar R.P."/>
            <person name="Rayko E."/>
            <person name="Salamov A."/>
            <person name="Vandepoele K."/>
            <person name="Beszteri B."/>
            <person name="Gruber A."/>
            <person name="Heijde M."/>
            <person name="Katinka M."/>
            <person name="Mock T."/>
            <person name="Valentin K."/>
            <person name="Verret F."/>
            <person name="Berges J.A."/>
            <person name="Brownlee C."/>
            <person name="Cadoret J.P."/>
            <person name="Chiovitti A."/>
            <person name="Choi C.J."/>
            <person name="Coesel S."/>
            <person name="De Martino A."/>
            <person name="Detter J.C."/>
            <person name="Durkin C."/>
            <person name="Falciatore A."/>
            <person name="Fournet J."/>
            <person name="Haruta M."/>
            <person name="Huysman M.J."/>
            <person name="Jenkins B.D."/>
            <person name="Jiroutova K."/>
            <person name="Jorgensen R.E."/>
            <person name="Joubert Y."/>
            <person name="Kaplan A."/>
            <person name="Kroger N."/>
            <person name="Kroth P.G."/>
            <person name="La Roche J."/>
            <person name="Lindquist E."/>
            <person name="Lommer M."/>
            <person name="Martin-Jezequel V."/>
            <person name="Lopez P.J."/>
            <person name="Lucas S."/>
            <person name="Mangogna M."/>
            <person name="McGinnis K."/>
            <person name="Medlin L.K."/>
            <person name="Montsant A."/>
            <person name="Oudot-Le Secq M.P."/>
            <person name="Napoli C."/>
            <person name="Obornik M."/>
            <person name="Parker M.S."/>
            <person name="Petit J.L."/>
            <person name="Porcel B.M."/>
            <person name="Poulsen N."/>
            <person name="Robison M."/>
            <person name="Rychlewski L."/>
            <person name="Rynearson T.A."/>
            <person name="Schmutz J."/>
            <person name="Shapiro H."/>
            <person name="Siaut M."/>
            <person name="Stanley M."/>
            <person name="Sussman M.R."/>
            <person name="Taylor A.R."/>
            <person name="Vardi A."/>
            <person name="von Dassow P."/>
            <person name="Vyverman W."/>
            <person name="Willis A."/>
            <person name="Wyrwicz L.S."/>
            <person name="Rokhsar D.S."/>
            <person name="Weissenbach J."/>
            <person name="Armbrust E.V."/>
            <person name="Green B.R."/>
            <person name="Van de Peer Y."/>
            <person name="Grigoriev I.V."/>
        </authorList>
    </citation>
    <scope>NUCLEOTIDE SEQUENCE [LARGE SCALE GENOMIC DNA]</scope>
    <source>
        <strain evidence="2 3">CCMP1335</strain>
    </source>
</reference>
<dbReference type="Pfam" id="PF00685">
    <property type="entry name" value="Sulfotransfer_1"/>
    <property type="match status" value="1"/>
</dbReference>
<dbReference type="KEGG" id="tps:THAPSDRAFT_11523"/>
<dbReference type="InterPro" id="IPR027417">
    <property type="entry name" value="P-loop_NTPase"/>
</dbReference>
<dbReference type="PaxDb" id="35128-Thaps11523"/>
<feature type="domain" description="Sulfotransferase" evidence="1">
    <location>
        <begin position="151"/>
        <end position="409"/>
    </location>
</feature>
<dbReference type="Gene3D" id="3.40.50.300">
    <property type="entry name" value="P-loop containing nucleotide triphosphate hydrolases"/>
    <property type="match status" value="1"/>
</dbReference>
<name>B8CES4_THAPS</name>
<gene>
    <name evidence="2" type="ORF">THAPSDRAFT_11523</name>
</gene>
<keyword evidence="3" id="KW-1185">Reference proteome</keyword>
<organism evidence="2 3">
    <name type="scientific">Thalassiosira pseudonana</name>
    <name type="common">Marine diatom</name>
    <name type="synonym">Cyclotella nana</name>
    <dbReference type="NCBI Taxonomy" id="35128"/>
    <lineage>
        <taxon>Eukaryota</taxon>
        <taxon>Sar</taxon>
        <taxon>Stramenopiles</taxon>
        <taxon>Ochrophyta</taxon>
        <taxon>Bacillariophyta</taxon>
        <taxon>Coscinodiscophyceae</taxon>
        <taxon>Thalassiosirophycidae</taxon>
        <taxon>Thalassiosirales</taxon>
        <taxon>Thalassiosiraceae</taxon>
        <taxon>Thalassiosira</taxon>
    </lineage>
</organism>
<evidence type="ECO:0000313" key="2">
    <source>
        <dbReference type="EMBL" id="EED87953.1"/>
    </source>
</evidence>
<dbReference type="Proteomes" id="UP000001449">
    <property type="component" value="Chromosome 20"/>
</dbReference>
<proteinExistence type="predicted"/>
<dbReference type="InParanoid" id="B8CES4"/>
<dbReference type="RefSeq" id="XP_002294593.1">
    <property type="nucleotide sequence ID" value="XM_002294557.1"/>
</dbReference>
<protein>
    <recommendedName>
        <fullName evidence="1">Sulfotransferase domain-containing protein</fullName>
    </recommendedName>
</protein>
<accession>B8CES4</accession>
<evidence type="ECO:0000259" key="1">
    <source>
        <dbReference type="Pfam" id="PF00685"/>
    </source>
</evidence>
<dbReference type="AlphaFoldDB" id="B8CES4"/>
<dbReference type="InterPro" id="IPR000863">
    <property type="entry name" value="Sulfotransferase_dom"/>
</dbReference>
<sequence length="484" mass="54935">MKYSSPAFSRTILPGIDVATSPPSRSNRRNSLGIMQAAFAALSTALLCILFINNKPGENIVESKSHHFGAPMTTRALPICESSSTNANADDKLPVASRRYSRRAITTNPPVDDGDESRWPLGVVWLMVRHLDVLCRMSYVSIMPHPRFSQSFPNSGTSYTLHATRELTNTTTATNYGLEGDIKDEESVPVFKNIEDSENGPYLELIPSRVTSIPKYILTKTHCGGFCASCSSPEAYIETPRSFLKSCLKGKRGVFSPEHNAMRTHTVHYSADLISKVVHIFRNPVDNVVARFHLERKRYTAKKHEKWLAAHPNNKEGFQASDCKWCQSMNVDQMISETRWIDSDLANSMEGVPCRTEFFRYIQWHNLAFSVTSDLNVPSYVFHYEDYSNRFDEVTTELIEFLELERKSDAPDFIDNKEYGYYYSREQKEAIAVMVKEFSTKSTWQHLHHYFMDSSGDIGATMESKQIEDGTDVIHKKRGVVSIV</sequence>
<reference evidence="2 3" key="1">
    <citation type="journal article" date="2004" name="Science">
        <title>The genome of the diatom Thalassiosira pseudonana: ecology, evolution, and metabolism.</title>
        <authorList>
            <person name="Armbrust E.V."/>
            <person name="Berges J.A."/>
            <person name="Bowler C."/>
            <person name="Green B.R."/>
            <person name="Martinez D."/>
            <person name="Putnam N.H."/>
            <person name="Zhou S."/>
            <person name="Allen A.E."/>
            <person name="Apt K.E."/>
            <person name="Bechner M."/>
            <person name="Brzezinski M.A."/>
            <person name="Chaal B.K."/>
            <person name="Chiovitti A."/>
            <person name="Davis A.K."/>
            <person name="Demarest M.S."/>
            <person name="Detter J.C."/>
            <person name="Glavina T."/>
            <person name="Goodstein D."/>
            <person name="Hadi M.Z."/>
            <person name="Hellsten U."/>
            <person name="Hildebrand M."/>
            <person name="Jenkins B.D."/>
            <person name="Jurka J."/>
            <person name="Kapitonov V.V."/>
            <person name="Kroger N."/>
            <person name="Lau W.W."/>
            <person name="Lane T.W."/>
            <person name="Larimer F.W."/>
            <person name="Lippmeier J.C."/>
            <person name="Lucas S."/>
            <person name="Medina M."/>
            <person name="Montsant A."/>
            <person name="Obornik M."/>
            <person name="Parker M.S."/>
            <person name="Palenik B."/>
            <person name="Pazour G.J."/>
            <person name="Richardson P.M."/>
            <person name="Rynearson T.A."/>
            <person name="Saito M.A."/>
            <person name="Schwartz D.C."/>
            <person name="Thamatrakoln K."/>
            <person name="Valentin K."/>
            <person name="Vardi A."/>
            <person name="Wilkerson F.P."/>
            <person name="Rokhsar D.S."/>
        </authorList>
    </citation>
    <scope>NUCLEOTIDE SEQUENCE [LARGE SCALE GENOMIC DNA]</scope>
    <source>
        <strain evidence="2 3">CCMP1335</strain>
    </source>
</reference>
<dbReference type="EMBL" id="CM000652">
    <property type="protein sequence ID" value="EED87953.1"/>
    <property type="molecule type" value="Genomic_DNA"/>
</dbReference>